<dbReference type="PANTHER" id="PTHR43495:SF5">
    <property type="entry name" value="GAMMA-AMINOBUTYRIC ACID PERMEASE"/>
    <property type="match status" value="1"/>
</dbReference>
<comment type="caution">
    <text evidence="9">The sequence shown here is derived from an EMBL/GenBank/DDBJ whole genome shotgun (WGS) entry which is preliminary data.</text>
</comment>
<evidence type="ECO:0000313" key="9">
    <source>
        <dbReference type="EMBL" id="CAJ2504035.1"/>
    </source>
</evidence>
<evidence type="ECO:0000256" key="6">
    <source>
        <dbReference type="SAM" id="MobiDB-lite"/>
    </source>
</evidence>
<keyword evidence="10" id="KW-1185">Reference proteome</keyword>
<dbReference type="AlphaFoldDB" id="A0AAI8YGJ1"/>
<keyword evidence="2" id="KW-0813">Transport</keyword>
<feature type="transmembrane region" description="Helical" evidence="7">
    <location>
        <begin position="93"/>
        <end position="115"/>
    </location>
</feature>
<keyword evidence="4 7" id="KW-1133">Transmembrane helix</keyword>
<feature type="region of interest" description="Disordered" evidence="6">
    <location>
        <begin position="1"/>
        <end position="67"/>
    </location>
</feature>
<evidence type="ECO:0000256" key="3">
    <source>
        <dbReference type="ARBA" id="ARBA00022692"/>
    </source>
</evidence>
<evidence type="ECO:0000313" key="10">
    <source>
        <dbReference type="Proteomes" id="UP001295740"/>
    </source>
</evidence>
<dbReference type="EMBL" id="CAUWAG010000006">
    <property type="protein sequence ID" value="CAJ2504035.1"/>
    <property type="molecule type" value="Genomic_DNA"/>
</dbReference>
<feature type="transmembrane region" description="Helical" evidence="7">
    <location>
        <begin position="510"/>
        <end position="535"/>
    </location>
</feature>
<feature type="transmembrane region" description="Helical" evidence="7">
    <location>
        <begin position="174"/>
        <end position="195"/>
    </location>
</feature>
<dbReference type="InterPro" id="IPR004841">
    <property type="entry name" value="AA-permease/SLC12A_dom"/>
</dbReference>
<feature type="domain" description="Amino acid permease/ SLC12A" evidence="8">
    <location>
        <begin position="98"/>
        <end position="308"/>
    </location>
</feature>
<accession>A0AAI8YGJ1</accession>
<sequence>MARFNLAPSQQEGFDHRPRSAPEWTEHSSSIQLQQVSTDATPSPTSRSTNQVEPQPPSMKDEGHSGNDDVHIYEDLAPAKAKTKKGRTTHRKLLPVQVVMITVNATLGTGLWYILELGGPLAVILSFLLLGILAWAVMQCITELLCIWPIPSALAVFVREFVDVELGMTVGIAYWFTYSVSFAALVAASAAEIHYWSNSAGLDAGVLYLLVPLILVVINSFGIELYGWFEVATGAVKLLFFVVIIFSMIAFADQGPRPSNGKSNWDNATAFDDAAADNWVTALFICLSTATFAYVGVEVPAACALEARATQTRRSPSDTSQTISNAFSIGETVRFASKYVSFLACIAYTLSGILVSLSIPRDDCKLPRPGWLGRPVGCLVSGSKDESTSAFVLVALEHGMADLASAFNVFLVMTALSCANTNLYVASRTLFGLTNQIDGGRGQPWYLRALAWVGRTNSHRVPIRAMALSAIAFCWVPFLQLRGESQGADEPPQTVMDDESSVDTVAGINVFVGVLAEMGSVGVLIVWACECWAFIRYYHCINKHKDELKEHNVPHVRRWDDEHEHDYPYRSNGQPVLAYLALASCLFILFVANGASLWNGFHVQPFLSSYLIVIVFLLLWATLKVLRQARWSLVDLSDPDTAIRTIRGLHQYSFAGLQTEPTSSGPGLRSSFWPLPSSIINRFDRKGREPV</sequence>
<dbReference type="Pfam" id="PF00324">
    <property type="entry name" value="AA_permease"/>
    <property type="match status" value="2"/>
</dbReference>
<dbReference type="GO" id="GO:0016020">
    <property type="term" value="C:membrane"/>
    <property type="evidence" value="ECO:0007669"/>
    <property type="project" value="UniProtKB-SubCell"/>
</dbReference>
<name>A0AAI8YGJ1_9PEZI</name>
<evidence type="ECO:0000256" key="1">
    <source>
        <dbReference type="ARBA" id="ARBA00004141"/>
    </source>
</evidence>
<dbReference type="Gene3D" id="1.20.1740.10">
    <property type="entry name" value="Amino acid/polyamine transporter I"/>
    <property type="match status" value="1"/>
</dbReference>
<organism evidence="9 10">
    <name type="scientific">Anthostomella pinea</name>
    <dbReference type="NCBI Taxonomy" id="933095"/>
    <lineage>
        <taxon>Eukaryota</taxon>
        <taxon>Fungi</taxon>
        <taxon>Dikarya</taxon>
        <taxon>Ascomycota</taxon>
        <taxon>Pezizomycotina</taxon>
        <taxon>Sordariomycetes</taxon>
        <taxon>Xylariomycetidae</taxon>
        <taxon>Xylariales</taxon>
        <taxon>Xylariaceae</taxon>
        <taxon>Anthostomella</taxon>
    </lineage>
</organism>
<keyword evidence="3 7" id="KW-0812">Transmembrane</keyword>
<evidence type="ECO:0000259" key="8">
    <source>
        <dbReference type="Pfam" id="PF00324"/>
    </source>
</evidence>
<feature type="compositionally biased region" description="Polar residues" evidence="6">
    <location>
        <begin position="27"/>
        <end position="53"/>
    </location>
</feature>
<reference evidence="9" key="1">
    <citation type="submission" date="2023-10" db="EMBL/GenBank/DDBJ databases">
        <authorList>
            <person name="Hackl T."/>
        </authorList>
    </citation>
    <scope>NUCLEOTIDE SEQUENCE</scope>
</reference>
<evidence type="ECO:0000256" key="4">
    <source>
        <dbReference type="ARBA" id="ARBA00022989"/>
    </source>
</evidence>
<feature type="transmembrane region" description="Helical" evidence="7">
    <location>
        <begin position="207"/>
        <end position="229"/>
    </location>
</feature>
<dbReference type="GO" id="GO:0055085">
    <property type="term" value="P:transmembrane transport"/>
    <property type="evidence" value="ECO:0007669"/>
    <property type="project" value="InterPro"/>
</dbReference>
<evidence type="ECO:0000256" key="7">
    <source>
        <dbReference type="SAM" id="Phobius"/>
    </source>
</evidence>
<keyword evidence="5 7" id="KW-0472">Membrane</keyword>
<dbReference type="Proteomes" id="UP001295740">
    <property type="component" value="Unassembled WGS sequence"/>
</dbReference>
<feature type="transmembrane region" description="Helical" evidence="7">
    <location>
        <begin position="145"/>
        <end position="162"/>
    </location>
</feature>
<feature type="transmembrane region" description="Helical" evidence="7">
    <location>
        <begin position="607"/>
        <end position="626"/>
    </location>
</feature>
<feature type="transmembrane region" description="Helical" evidence="7">
    <location>
        <begin position="461"/>
        <end position="481"/>
    </location>
</feature>
<gene>
    <name evidence="9" type="ORF">KHLLAP_LOCUS4503</name>
</gene>
<evidence type="ECO:0000256" key="5">
    <source>
        <dbReference type="ARBA" id="ARBA00023136"/>
    </source>
</evidence>
<feature type="transmembrane region" description="Helical" evidence="7">
    <location>
        <begin position="235"/>
        <end position="252"/>
    </location>
</feature>
<evidence type="ECO:0000256" key="2">
    <source>
        <dbReference type="ARBA" id="ARBA00022448"/>
    </source>
</evidence>
<feature type="transmembrane region" description="Helical" evidence="7">
    <location>
        <begin position="403"/>
        <end position="425"/>
    </location>
</feature>
<feature type="transmembrane region" description="Helical" evidence="7">
    <location>
        <begin position="339"/>
        <end position="359"/>
    </location>
</feature>
<feature type="compositionally biased region" description="Basic and acidic residues" evidence="6">
    <location>
        <begin position="13"/>
        <end position="26"/>
    </location>
</feature>
<comment type="subcellular location">
    <subcellularLocation>
        <location evidence="1">Membrane</location>
        <topology evidence="1">Multi-pass membrane protein</topology>
    </subcellularLocation>
</comment>
<feature type="transmembrane region" description="Helical" evidence="7">
    <location>
        <begin position="576"/>
        <end position="595"/>
    </location>
</feature>
<protein>
    <submittedName>
        <fullName evidence="9">Uu.00g114290.m01.CDS01</fullName>
    </submittedName>
</protein>
<feature type="domain" description="Amino acid permease/ SLC12A" evidence="8">
    <location>
        <begin position="336"/>
        <end position="626"/>
    </location>
</feature>
<dbReference type="PANTHER" id="PTHR43495">
    <property type="entry name" value="GABA PERMEASE"/>
    <property type="match status" value="1"/>
</dbReference>
<proteinExistence type="predicted"/>